<feature type="transmembrane region" description="Helical" evidence="1">
    <location>
        <begin position="49"/>
        <end position="72"/>
    </location>
</feature>
<dbReference type="AlphaFoldDB" id="A0A2C6KUA5"/>
<evidence type="ECO:0000313" key="2">
    <source>
        <dbReference type="EMBL" id="PHJ19948.1"/>
    </source>
</evidence>
<keyword evidence="3" id="KW-1185">Reference proteome</keyword>
<gene>
    <name evidence="2" type="ORF">CSUI_006216</name>
</gene>
<dbReference type="Proteomes" id="UP000221165">
    <property type="component" value="Unassembled WGS sequence"/>
</dbReference>
<proteinExistence type="predicted"/>
<dbReference type="VEuPathDB" id="ToxoDB:CSUI_006216"/>
<reference evidence="2 3" key="1">
    <citation type="journal article" date="2017" name="Int. J. Parasitol.">
        <title>The genome of the protozoan parasite Cystoisospora suis and a reverse vaccinology approach to identify vaccine candidates.</title>
        <authorList>
            <person name="Palmieri N."/>
            <person name="Shrestha A."/>
            <person name="Ruttkowski B."/>
            <person name="Beck T."/>
            <person name="Vogl C."/>
            <person name="Tomley F."/>
            <person name="Blake D.P."/>
            <person name="Joachim A."/>
        </authorList>
    </citation>
    <scope>NUCLEOTIDE SEQUENCE [LARGE SCALE GENOMIC DNA]</scope>
    <source>
        <strain evidence="2 3">Wien I</strain>
    </source>
</reference>
<sequence length="74" mass="8463">MFSISSQLIDLELSMLFRRLLHLHIDIEEGCICEHLTSTLYLKCRYVDLHVSIVCVYVVSVEDALIFILFGASS</sequence>
<keyword evidence="1" id="KW-1133">Transmembrane helix</keyword>
<dbReference type="EMBL" id="MIGC01003102">
    <property type="protein sequence ID" value="PHJ19948.1"/>
    <property type="molecule type" value="Genomic_DNA"/>
</dbReference>
<name>A0A2C6KUA5_9APIC</name>
<dbReference type="GeneID" id="94429591"/>
<keyword evidence="1" id="KW-0472">Membrane</keyword>
<comment type="caution">
    <text evidence="2">The sequence shown here is derived from an EMBL/GenBank/DDBJ whole genome shotgun (WGS) entry which is preliminary data.</text>
</comment>
<accession>A0A2C6KUA5</accession>
<evidence type="ECO:0000313" key="3">
    <source>
        <dbReference type="Proteomes" id="UP000221165"/>
    </source>
</evidence>
<keyword evidence="1" id="KW-0812">Transmembrane</keyword>
<evidence type="ECO:0000256" key="1">
    <source>
        <dbReference type="SAM" id="Phobius"/>
    </source>
</evidence>
<protein>
    <submittedName>
        <fullName evidence="2">Uncharacterized protein</fullName>
    </submittedName>
</protein>
<organism evidence="2 3">
    <name type="scientific">Cystoisospora suis</name>
    <dbReference type="NCBI Taxonomy" id="483139"/>
    <lineage>
        <taxon>Eukaryota</taxon>
        <taxon>Sar</taxon>
        <taxon>Alveolata</taxon>
        <taxon>Apicomplexa</taxon>
        <taxon>Conoidasida</taxon>
        <taxon>Coccidia</taxon>
        <taxon>Eucoccidiorida</taxon>
        <taxon>Eimeriorina</taxon>
        <taxon>Sarcocystidae</taxon>
        <taxon>Cystoisospora</taxon>
    </lineage>
</organism>
<dbReference type="RefSeq" id="XP_067921640.1">
    <property type="nucleotide sequence ID" value="XM_068066380.1"/>
</dbReference>